<dbReference type="OrthoDB" id="5517935at2"/>
<dbReference type="Proteomes" id="UP000315369">
    <property type="component" value="Unassembled WGS sequence"/>
</dbReference>
<name>A0A540WUW6_9BACT</name>
<keyword evidence="2" id="KW-1185">Reference proteome</keyword>
<sequence length="101" mass="10870">MFAAPMRRFLLTAALLCSTLSGLTGCKGACRELSEKLCDCSINSVEKELCLQNASLDESRVEPTPEDEVVCEAKLEGCDCKKIETPEGKRECGIARPGGVD</sequence>
<reference evidence="1 2" key="1">
    <citation type="submission" date="2019-06" db="EMBL/GenBank/DDBJ databases">
        <authorList>
            <person name="Livingstone P."/>
            <person name="Whitworth D."/>
        </authorList>
    </citation>
    <scope>NUCLEOTIDE SEQUENCE [LARGE SCALE GENOMIC DNA]</scope>
    <source>
        <strain evidence="1 2">AM401</strain>
    </source>
</reference>
<organism evidence="1 2">
    <name type="scientific">Myxococcus llanfairpwllgwyngyllgogerychwyrndrobwllllantysiliogogogochensis</name>
    <dbReference type="NCBI Taxonomy" id="2590453"/>
    <lineage>
        <taxon>Bacteria</taxon>
        <taxon>Pseudomonadati</taxon>
        <taxon>Myxococcota</taxon>
        <taxon>Myxococcia</taxon>
        <taxon>Myxococcales</taxon>
        <taxon>Cystobacterineae</taxon>
        <taxon>Myxococcaceae</taxon>
        <taxon>Myxococcus</taxon>
    </lineage>
</organism>
<evidence type="ECO:0000313" key="1">
    <source>
        <dbReference type="EMBL" id="TQF12720.1"/>
    </source>
</evidence>
<proteinExistence type="predicted"/>
<dbReference type="EMBL" id="VIFM01000127">
    <property type="protein sequence ID" value="TQF12720.1"/>
    <property type="molecule type" value="Genomic_DNA"/>
</dbReference>
<dbReference type="AlphaFoldDB" id="A0A540WUW6"/>
<dbReference type="RefSeq" id="WP_141645546.1">
    <property type="nucleotide sequence ID" value="NZ_VIFM01000127.1"/>
</dbReference>
<gene>
    <name evidence="1" type="ORF">FJV41_27535</name>
</gene>
<accession>A0A540WUW6</accession>
<evidence type="ECO:0000313" key="2">
    <source>
        <dbReference type="Proteomes" id="UP000315369"/>
    </source>
</evidence>
<dbReference type="PROSITE" id="PS51257">
    <property type="entry name" value="PROKAR_LIPOPROTEIN"/>
    <property type="match status" value="1"/>
</dbReference>
<comment type="caution">
    <text evidence="1">The sequence shown here is derived from an EMBL/GenBank/DDBJ whole genome shotgun (WGS) entry which is preliminary data.</text>
</comment>
<evidence type="ECO:0008006" key="3">
    <source>
        <dbReference type="Google" id="ProtNLM"/>
    </source>
</evidence>
<protein>
    <recommendedName>
        <fullName evidence="3">Lipoprotein</fullName>
    </recommendedName>
</protein>